<evidence type="ECO:0000313" key="3">
    <source>
        <dbReference type="EMBL" id="XCJ75776.1"/>
    </source>
</evidence>
<dbReference type="SUPFAM" id="SSF81923">
    <property type="entry name" value="Double Clp-N motif"/>
    <property type="match status" value="2"/>
</dbReference>
<dbReference type="EMBL" id="CP159534">
    <property type="protein sequence ID" value="XCJ75776.1"/>
    <property type="molecule type" value="Genomic_DNA"/>
</dbReference>
<dbReference type="Gene3D" id="1.10.1780.10">
    <property type="entry name" value="Clp, N-terminal domain"/>
    <property type="match status" value="2"/>
</dbReference>
<dbReference type="KEGG" id="stac:ABII15_25870"/>
<gene>
    <name evidence="3" type="ORF">ABII15_25870</name>
</gene>
<dbReference type="Pfam" id="PF02861">
    <property type="entry name" value="Clp_N"/>
    <property type="match status" value="2"/>
</dbReference>
<dbReference type="PROSITE" id="PS51903">
    <property type="entry name" value="CLP_R"/>
    <property type="match status" value="1"/>
</dbReference>
<name>A0AAU8J5N2_9ACTN</name>
<proteinExistence type="predicted"/>
<dbReference type="GO" id="GO:0008233">
    <property type="term" value="F:peptidase activity"/>
    <property type="evidence" value="ECO:0007669"/>
    <property type="project" value="UniProtKB-KW"/>
</dbReference>
<dbReference type="InterPro" id="IPR036628">
    <property type="entry name" value="Clp_N_dom_sf"/>
</dbReference>
<feature type="domain" description="Clp R" evidence="2">
    <location>
        <begin position="2"/>
        <end position="182"/>
    </location>
</feature>
<keyword evidence="1" id="KW-0677">Repeat</keyword>
<accession>A0AAU8J5N2</accession>
<keyword evidence="3" id="KW-0645">Protease</keyword>
<evidence type="ECO:0000256" key="1">
    <source>
        <dbReference type="PROSITE-ProRule" id="PRU01251"/>
    </source>
</evidence>
<sequence>MFERFTEAARAVVKEAVVHAERERAEHVDEGHLLLALLERRGSRGAFVLDALGLADEARRAEIGRALGDARRRAGLSRADTEALAGLGIDVDEIVARVEEAHGVGALAGGRRVGGRRGFTREAKKVLEGSLRVAVLHGDRSIGDEHLLLALVSRGGVAAEVLGGYGVDAGGVERVLYGGDSGRAAG</sequence>
<organism evidence="3">
    <name type="scientific">Streptomyces tabacisoli</name>
    <dbReference type="NCBI Taxonomy" id="3156398"/>
    <lineage>
        <taxon>Bacteria</taxon>
        <taxon>Bacillati</taxon>
        <taxon>Actinomycetota</taxon>
        <taxon>Actinomycetes</taxon>
        <taxon>Kitasatosporales</taxon>
        <taxon>Streptomycetaceae</taxon>
        <taxon>Streptomyces</taxon>
    </lineage>
</organism>
<keyword evidence="3" id="KW-0378">Hydrolase</keyword>
<reference evidence="3" key="1">
    <citation type="submission" date="2024-06" db="EMBL/GenBank/DDBJ databases">
        <title>Streptomyces sp. strain HUAS MG91 genome sequences.</title>
        <authorList>
            <person name="Mo P."/>
        </authorList>
    </citation>
    <scope>NUCLEOTIDE SEQUENCE</scope>
    <source>
        <strain evidence="3">HUAS MG91</strain>
    </source>
</reference>
<dbReference type="GO" id="GO:0006508">
    <property type="term" value="P:proteolysis"/>
    <property type="evidence" value="ECO:0007669"/>
    <property type="project" value="UniProtKB-KW"/>
</dbReference>
<evidence type="ECO:0000259" key="2">
    <source>
        <dbReference type="PROSITE" id="PS51903"/>
    </source>
</evidence>
<dbReference type="AlphaFoldDB" id="A0AAU8J5N2"/>
<dbReference type="InterPro" id="IPR004176">
    <property type="entry name" value="Clp_R_N"/>
</dbReference>
<protein>
    <submittedName>
        <fullName evidence="3">Clp protease N-terminal domain-containing protein</fullName>
    </submittedName>
</protein>
<dbReference type="RefSeq" id="WP_353947201.1">
    <property type="nucleotide sequence ID" value="NZ_CP159534.1"/>
</dbReference>